<feature type="region of interest" description="Disordered" evidence="1">
    <location>
        <begin position="106"/>
        <end position="131"/>
    </location>
</feature>
<evidence type="ECO:0000313" key="5">
    <source>
        <dbReference type="Proteomes" id="UP000030671"/>
    </source>
</evidence>
<keyword evidence="2" id="KW-0472">Membrane</keyword>
<accession>W4JRA5</accession>
<dbReference type="EMBL" id="KI925466">
    <property type="protein sequence ID" value="ETW75620.1"/>
    <property type="molecule type" value="Genomic_DNA"/>
</dbReference>
<keyword evidence="2" id="KW-0812">Transmembrane</keyword>
<keyword evidence="5" id="KW-1185">Reference proteome</keyword>
<dbReference type="AlphaFoldDB" id="W4JRA5"/>
<name>W4JRA5_HETIT</name>
<dbReference type="HOGENOM" id="CLU_1927894_0_0_1"/>
<organism evidence="3 5">
    <name type="scientific">Heterobasidion irregulare (strain TC 32-1)</name>
    <dbReference type="NCBI Taxonomy" id="747525"/>
    <lineage>
        <taxon>Eukaryota</taxon>
        <taxon>Fungi</taxon>
        <taxon>Dikarya</taxon>
        <taxon>Basidiomycota</taxon>
        <taxon>Agaricomycotina</taxon>
        <taxon>Agaricomycetes</taxon>
        <taxon>Russulales</taxon>
        <taxon>Bondarzewiaceae</taxon>
        <taxon>Heterobasidion</taxon>
        <taxon>Heterobasidion annosum species complex</taxon>
    </lineage>
</organism>
<evidence type="ECO:0000313" key="4">
    <source>
        <dbReference type="EMBL" id="ETW82392.1"/>
    </source>
</evidence>
<dbReference type="Proteomes" id="UP000030671">
    <property type="component" value="Unassembled WGS sequence"/>
</dbReference>
<protein>
    <submittedName>
        <fullName evidence="3">Uncharacterized protein</fullName>
    </submittedName>
</protein>
<dbReference type="OrthoDB" id="5589602at2759"/>
<dbReference type="RefSeq" id="XP_009553016.1">
    <property type="nucleotide sequence ID" value="XM_009554721.1"/>
</dbReference>
<proteinExistence type="predicted"/>
<dbReference type="GeneID" id="20666375"/>
<dbReference type="RefSeq" id="XP_009544757.1">
    <property type="nucleotide sequence ID" value="XM_009546462.1"/>
</dbReference>
<gene>
    <name evidence="4" type="ORF">HETIRDRAFT_108697</name>
    <name evidence="3" type="ORF">HETIRDRAFT_456165</name>
</gene>
<reference evidence="3 5" key="1">
    <citation type="journal article" date="2012" name="New Phytol.">
        <title>Insight into trade-off between wood decay and parasitism from the genome of a fungal forest pathogen.</title>
        <authorList>
            <person name="Olson A."/>
            <person name="Aerts A."/>
            <person name="Asiegbu F."/>
            <person name="Belbahri L."/>
            <person name="Bouzid O."/>
            <person name="Broberg A."/>
            <person name="Canback B."/>
            <person name="Coutinho P.M."/>
            <person name="Cullen D."/>
            <person name="Dalman K."/>
            <person name="Deflorio G."/>
            <person name="van Diepen L.T."/>
            <person name="Dunand C."/>
            <person name="Duplessis S."/>
            <person name="Durling M."/>
            <person name="Gonthier P."/>
            <person name="Grimwood J."/>
            <person name="Fossdal C.G."/>
            <person name="Hansson D."/>
            <person name="Henrissat B."/>
            <person name="Hietala A."/>
            <person name="Himmelstrand K."/>
            <person name="Hoffmeister D."/>
            <person name="Hogberg N."/>
            <person name="James T.Y."/>
            <person name="Karlsson M."/>
            <person name="Kohler A."/>
            <person name="Kues U."/>
            <person name="Lee Y.H."/>
            <person name="Lin Y.C."/>
            <person name="Lind M."/>
            <person name="Lindquist E."/>
            <person name="Lombard V."/>
            <person name="Lucas S."/>
            <person name="Lunden K."/>
            <person name="Morin E."/>
            <person name="Murat C."/>
            <person name="Park J."/>
            <person name="Raffaello T."/>
            <person name="Rouze P."/>
            <person name="Salamov A."/>
            <person name="Schmutz J."/>
            <person name="Solheim H."/>
            <person name="Stahlberg J."/>
            <person name="Velez H."/>
            <person name="de Vries R.P."/>
            <person name="Wiebenga A."/>
            <person name="Woodward S."/>
            <person name="Yakovlev I."/>
            <person name="Garbelotto M."/>
            <person name="Martin F."/>
            <person name="Grigoriev I.V."/>
            <person name="Stenlid J."/>
        </authorList>
    </citation>
    <scope>NUCLEOTIDE SEQUENCE [LARGE SCALE GENOMIC DNA]</scope>
    <source>
        <strain evidence="3 5">TC 32-1</strain>
    </source>
</reference>
<feature type="transmembrane region" description="Helical" evidence="2">
    <location>
        <begin position="22"/>
        <end position="44"/>
    </location>
</feature>
<evidence type="ECO:0000313" key="3">
    <source>
        <dbReference type="EMBL" id="ETW75620.1"/>
    </source>
</evidence>
<dbReference type="EMBL" id="KI925457">
    <property type="protein sequence ID" value="ETW82392.1"/>
    <property type="molecule type" value="Genomic_DNA"/>
</dbReference>
<sequence length="131" mass="13866">MHTITTCHTETTADSVRLQVKALLALALALALTLALALSSTILIHQFLLLKAVYTIYTVFLMSTDPTNQTAAQGGLTQMVHHIFSCSKVTPPVAAKSIASLASKANNAPSAKCDSFSPSMLDTKPPRTLPS</sequence>
<dbReference type="KEGG" id="hir:HETIRDRAFT_456165"/>
<dbReference type="KEGG" id="hir:HETIRDRAFT_108697"/>
<dbReference type="GeneID" id="20676705"/>
<keyword evidence="2" id="KW-1133">Transmembrane helix</keyword>
<evidence type="ECO:0000256" key="1">
    <source>
        <dbReference type="SAM" id="MobiDB-lite"/>
    </source>
</evidence>
<evidence type="ECO:0000256" key="2">
    <source>
        <dbReference type="SAM" id="Phobius"/>
    </source>
</evidence>